<sequence length="389" mass="44429">MADLSRASEATLAKKLSEMLAGSVMVYPNPVETEIEKRKVAFLEDRENFFILKSAVGKTPADFEKVLKKLKNAKTIRKLHLYPIPGWSEKDPVFDFTNFSELLRKYVPRVCYFGARHMLLKKFELKNLPELRTVCLTSPEMQDEKWNLELPNLEELILECHAPPGKPFAQSLIQCPRIKCFFSHKYCADALLGLYLPNCEDFALRRADCLSKISVYLPRLKSLNLDADYDLKDITFLKKGHASHAEFNLPPDRQSRFRLSCQNALLGPRAKQALRNSGRLLNAKALKEDLDDCRFSGLPFGSLGSEGEDEEDEDSMHHLLGKMVKVTCLKTRKNLIGKEGKIIEIFAEKERVGVRFAHDESLELSIHIDNLEVVEGPPRKKLKKLREVN</sequence>
<reference evidence="1" key="1">
    <citation type="submission" date="2023-08" db="EMBL/GenBank/DDBJ databases">
        <authorList>
            <person name="Chen Y."/>
            <person name="Shah S."/>
            <person name="Dougan E. K."/>
            <person name="Thang M."/>
            <person name="Chan C."/>
        </authorList>
    </citation>
    <scope>NUCLEOTIDE SEQUENCE</scope>
</reference>
<evidence type="ECO:0000313" key="2">
    <source>
        <dbReference type="Proteomes" id="UP001178507"/>
    </source>
</evidence>
<dbReference type="EMBL" id="CAUJNA010003729">
    <property type="protein sequence ID" value="CAJ1408694.1"/>
    <property type="molecule type" value="Genomic_DNA"/>
</dbReference>
<dbReference type="AlphaFoldDB" id="A0AA36NIV9"/>
<evidence type="ECO:0000313" key="1">
    <source>
        <dbReference type="EMBL" id="CAJ1408694.1"/>
    </source>
</evidence>
<organism evidence="1 2">
    <name type="scientific">Effrenium voratum</name>
    <dbReference type="NCBI Taxonomy" id="2562239"/>
    <lineage>
        <taxon>Eukaryota</taxon>
        <taxon>Sar</taxon>
        <taxon>Alveolata</taxon>
        <taxon>Dinophyceae</taxon>
        <taxon>Suessiales</taxon>
        <taxon>Symbiodiniaceae</taxon>
        <taxon>Effrenium</taxon>
    </lineage>
</organism>
<proteinExistence type="predicted"/>
<protein>
    <submittedName>
        <fullName evidence="1">Uncharacterized protein</fullName>
    </submittedName>
</protein>
<comment type="caution">
    <text evidence="1">The sequence shown here is derived from an EMBL/GenBank/DDBJ whole genome shotgun (WGS) entry which is preliminary data.</text>
</comment>
<gene>
    <name evidence="1" type="ORF">EVOR1521_LOCUS29973</name>
</gene>
<dbReference type="Proteomes" id="UP001178507">
    <property type="component" value="Unassembled WGS sequence"/>
</dbReference>
<name>A0AA36NIV9_9DINO</name>
<accession>A0AA36NIV9</accession>
<keyword evidence="2" id="KW-1185">Reference proteome</keyword>